<reference evidence="1" key="1">
    <citation type="submission" date="2016-05" db="EMBL/GenBank/DDBJ databases">
        <authorList>
            <person name="Lavstsen T."/>
            <person name="Jespersen J.S."/>
        </authorList>
    </citation>
    <scope>NUCLEOTIDE SEQUENCE</scope>
    <source>
        <tissue evidence="1">Brain</tissue>
    </source>
</reference>
<name>A0A1A8SPX7_9TELE</name>
<reference evidence="1" key="2">
    <citation type="submission" date="2016-06" db="EMBL/GenBank/DDBJ databases">
        <title>The genome of a short-lived fish provides insights into sex chromosome evolution and the genetic control of aging.</title>
        <authorList>
            <person name="Reichwald K."/>
            <person name="Felder M."/>
            <person name="Petzold A."/>
            <person name="Koch P."/>
            <person name="Groth M."/>
            <person name="Platzer M."/>
        </authorList>
    </citation>
    <scope>NUCLEOTIDE SEQUENCE</scope>
    <source>
        <tissue evidence="1">Brain</tissue>
    </source>
</reference>
<feature type="non-terminal residue" evidence="1">
    <location>
        <position position="1"/>
    </location>
</feature>
<proteinExistence type="predicted"/>
<organism evidence="1">
    <name type="scientific">Nothobranchius rachovii</name>
    <name type="common">bluefin notho</name>
    <dbReference type="NCBI Taxonomy" id="451742"/>
    <lineage>
        <taxon>Eukaryota</taxon>
        <taxon>Metazoa</taxon>
        <taxon>Chordata</taxon>
        <taxon>Craniata</taxon>
        <taxon>Vertebrata</taxon>
        <taxon>Euteleostomi</taxon>
        <taxon>Actinopterygii</taxon>
        <taxon>Neopterygii</taxon>
        <taxon>Teleostei</taxon>
        <taxon>Neoteleostei</taxon>
        <taxon>Acanthomorphata</taxon>
        <taxon>Ovalentaria</taxon>
        <taxon>Atherinomorphae</taxon>
        <taxon>Cyprinodontiformes</taxon>
        <taxon>Nothobranchiidae</taxon>
        <taxon>Nothobranchius</taxon>
    </lineage>
</organism>
<dbReference type="AlphaFoldDB" id="A0A1A8SPX7"/>
<sequence length="35" mass="4157">PSVIIYECLFLFSELLPCFLHSNQSSNYRSKFFLL</sequence>
<dbReference type="EMBL" id="HAEI01017081">
    <property type="protein sequence ID" value="SBS19550.1"/>
    <property type="molecule type" value="Transcribed_RNA"/>
</dbReference>
<evidence type="ECO:0000313" key="1">
    <source>
        <dbReference type="EMBL" id="SBS19550.1"/>
    </source>
</evidence>
<gene>
    <name evidence="1" type="primary">MYO9AL1</name>
</gene>
<protein>
    <submittedName>
        <fullName evidence="1">Myosin IXa-like 1</fullName>
    </submittedName>
</protein>
<accession>A0A1A8SPX7</accession>